<dbReference type="Proteomes" id="UP001470230">
    <property type="component" value="Unassembled WGS sequence"/>
</dbReference>
<evidence type="ECO:0000313" key="4">
    <source>
        <dbReference type="Proteomes" id="UP001470230"/>
    </source>
</evidence>
<evidence type="ECO:0000259" key="2">
    <source>
        <dbReference type="PROSITE" id="PS50011"/>
    </source>
</evidence>
<gene>
    <name evidence="3" type="ORF">M9Y10_018304</name>
</gene>
<dbReference type="Gene3D" id="1.10.510.10">
    <property type="entry name" value="Transferase(Phosphotransferase) domain 1"/>
    <property type="match status" value="1"/>
</dbReference>
<keyword evidence="1" id="KW-1133">Transmembrane helix</keyword>
<evidence type="ECO:0000256" key="1">
    <source>
        <dbReference type="SAM" id="Phobius"/>
    </source>
</evidence>
<keyword evidence="1" id="KW-0812">Transmembrane</keyword>
<dbReference type="InterPro" id="IPR011009">
    <property type="entry name" value="Kinase-like_dom_sf"/>
</dbReference>
<dbReference type="SUPFAM" id="SSF56112">
    <property type="entry name" value="Protein kinase-like (PK-like)"/>
    <property type="match status" value="1"/>
</dbReference>
<dbReference type="InterPro" id="IPR000719">
    <property type="entry name" value="Prot_kinase_dom"/>
</dbReference>
<evidence type="ECO:0000313" key="3">
    <source>
        <dbReference type="EMBL" id="KAK8850181.1"/>
    </source>
</evidence>
<protein>
    <recommendedName>
        <fullName evidence="2">Protein kinase domain-containing protein</fullName>
    </recommendedName>
</protein>
<name>A0ABR2HPT5_9EUKA</name>
<sequence length="397" mass="46565">MDSEEYFIDINDFTVEQDNPEGWEYSRIFILKEKTTDVKYVAKELNAETYSTPKYQKLFNRYLITLSQLRHPSISRYRGFSYISLRDQKKWQPTILTEFEENRSLQEKLDEVRRGINHQEWTPTKKFIDLIGIVSALKFLHENKILHGNLKPGNILLDKNFYPKVCDFLHCQKLNDTKLNAYLAPEVLQGEIGGNASDVFSFGIIAYELFTGSVPYPDISEFNMKVMNQIIEGSLRPKFPSNFSAHLKSLIERCWDSDYLKRPSFDEIFSKLTQNVSDFQKEVDENELNNYLQILNGDNSTTVSEKPHNDGDDLRKIFHFYLSNEGVKNYFYFGLSEAFSSGNAEIVNILLSLKLVDINSVYVFIHIYFINEISNNFFSYHFYFSIFLSNFIQYFFV</sequence>
<organism evidence="3 4">
    <name type="scientific">Tritrichomonas musculus</name>
    <dbReference type="NCBI Taxonomy" id="1915356"/>
    <lineage>
        <taxon>Eukaryota</taxon>
        <taxon>Metamonada</taxon>
        <taxon>Parabasalia</taxon>
        <taxon>Tritrichomonadida</taxon>
        <taxon>Tritrichomonadidae</taxon>
        <taxon>Tritrichomonas</taxon>
    </lineage>
</organism>
<keyword evidence="1" id="KW-0472">Membrane</keyword>
<feature type="transmembrane region" description="Helical" evidence="1">
    <location>
        <begin position="377"/>
        <end position="396"/>
    </location>
</feature>
<dbReference type="EMBL" id="JAPFFF010000024">
    <property type="protein sequence ID" value="KAK8850181.1"/>
    <property type="molecule type" value="Genomic_DNA"/>
</dbReference>
<reference evidence="3 4" key="1">
    <citation type="submission" date="2024-04" db="EMBL/GenBank/DDBJ databases">
        <title>Tritrichomonas musculus Genome.</title>
        <authorList>
            <person name="Alves-Ferreira E."/>
            <person name="Grigg M."/>
            <person name="Lorenzi H."/>
            <person name="Galac M."/>
        </authorList>
    </citation>
    <scope>NUCLEOTIDE SEQUENCE [LARGE SCALE GENOMIC DNA]</scope>
    <source>
        <strain evidence="3 4">EAF2021</strain>
    </source>
</reference>
<accession>A0ABR2HPT5</accession>
<dbReference type="PANTHER" id="PTHR44329">
    <property type="entry name" value="SERINE/THREONINE-PROTEIN KINASE TNNI3K-RELATED"/>
    <property type="match status" value="1"/>
</dbReference>
<keyword evidence="4" id="KW-1185">Reference proteome</keyword>
<dbReference type="PROSITE" id="PS50011">
    <property type="entry name" value="PROTEIN_KINASE_DOM"/>
    <property type="match status" value="1"/>
</dbReference>
<comment type="caution">
    <text evidence="3">The sequence shown here is derived from an EMBL/GenBank/DDBJ whole genome shotgun (WGS) entry which is preliminary data.</text>
</comment>
<dbReference type="PANTHER" id="PTHR44329:SF214">
    <property type="entry name" value="PROTEIN KINASE DOMAIN-CONTAINING PROTEIN"/>
    <property type="match status" value="1"/>
</dbReference>
<proteinExistence type="predicted"/>
<dbReference type="InterPro" id="IPR051681">
    <property type="entry name" value="Ser/Thr_Kinases-Pseudokinases"/>
</dbReference>
<feature type="transmembrane region" description="Helical" evidence="1">
    <location>
        <begin position="349"/>
        <end position="370"/>
    </location>
</feature>
<feature type="domain" description="Protein kinase" evidence="2">
    <location>
        <begin position="14"/>
        <end position="276"/>
    </location>
</feature>
<dbReference type="Pfam" id="PF00069">
    <property type="entry name" value="Pkinase"/>
    <property type="match status" value="1"/>
</dbReference>